<dbReference type="PANTHER" id="PTHR31779">
    <property type="entry name" value="2-NITROPROPANE DIOXYGENASE FAMILY, PUTATIVE (AFU_ORTHOLOGUE AFUA_2G17430)-RELATED"/>
    <property type="match status" value="1"/>
</dbReference>
<accession>W9X686</accession>
<evidence type="ECO:0000256" key="4">
    <source>
        <dbReference type="ARBA" id="ARBA00023125"/>
    </source>
</evidence>
<dbReference type="EMBL" id="AMGX01000022">
    <property type="protein sequence ID" value="EXJ65964.1"/>
    <property type="molecule type" value="Genomic_DNA"/>
</dbReference>
<dbReference type="RefSeq" id="XP_007749704.1">
    <property type="nucleotide sequence ID" value="XM_007751514.1"/>
</dbReference>
<keyword evidence="2" id="KW-0862">Zinc</keyword>
<dbReference type="GO" id="GO:0003677">
    <property type="term" value="F:DNA binding"/>
    <property type="evidence" value="ECO:0007669"/>
    <property type="project" value="UniProtKB-KW"/>
</dbReference>
<dbReference type="STRING" id="1182543.W9X686"/>
<protein>
    <recommendedName>
        <fullName evidence="7">Xylanolytic transcriptional activator regulatory domain-containing protein</fullName>
    </recommendedName>
</protein>
<keyword evidence="5" id="KW-0804">Transcription</keyword>
<evidence type="ECO:0000256" key="5">
    <source>
        <dbReference type="ARBA" id="ARBA00023163"/>
    </source>
</evidence>
<keyword evidence="4" id="KW-0238">DNA-binding</keyword>
<evidence type="ECO:0000256" key="6">
    <source>
        <dbReference type="ARBA" id="ARBA00023242"/>
    </source>
</evidence>
<dbReference type="GO" id="GO:0006351">
    <property type="term" value="P:DNA-templated transcription"/>
    <property type="evidence" value="ECO:0007669"/>
    <property type="project" value="InterPro"/>
</dbReference>
<dbReference type="InterPro" id="IPR052478">
    <property type="entry name" value="Metabolite_Synth_Reg"/>
</dbReference>
<evidence type="ECO:0000256" key="2">
    <source>
        <dbReference type="ARBA" id="ARBA00022833"/>
    </source>
</evidence>
<dbReference type="PANTHER" id="PTHR31779:SF5">
    <property type="entry name" value="ZN(II)2CYS6 TRANSCRIPTION FACTOR (EUROFUNG)"/>
    <property type="match status" value="1"/>
</dbReference>
<keyword evidence="9" id="KW-1185">Reference proteome</keyword>
<dbReference type="eggNOG" id="ENOG502QQ7I">
    <property type="taxonomic scope" value="Eukaryota"/>
</dbReference>
<dbReference type="GO" id="GO:0008270">
    <property type="term" value="F:zinc ion binding"/>
    <property type="evidence" value="ECO:0007669"/>
    <property type="project" value="InterPro"/>
</dbReference>
<keyword evidence="6" id="KW-0539">Nucleus</keyword>
<dbReference type="Pfam" id="PF04082">
    <property type="entry name" value="Fungal_trans"/>
    <property type="match status" value="1"/>
</dbReference>
<dbReference type="Proteomes" id="UP000019471">
    <property type="component" value="Unassembled WGS sequence"/>
</dbReference>
<comment type="caution">
    <text evidence="8">The sequence shown here is derived from an EMBL/GenBank/DDBJ whole genome shotgun (WGS) entry which is preliminary data.</text>
</comment>
<dbReference type="GO" id="GO:0003700">
    <property type="term" value="F:DNA-binding transcription factor activity"/>
    <property type="evidence" value="ECO:0007669"/>
    <property type="project" value="TreeGrafter"/>
</dbReference>
<dbReference type="GO" id="GO:0009410">
    <property type="term" value="P:response to xenobiotic stimulus"/>
    <property type="evidence" value="ECO:0007669"/>
    <property type="project" value="TreeGrafter"/>
</dbReference>
<dbReference type="GeneID" id="19195631"/>
<organism evidence="8 9">
    <name type="scientific">Cladophialophora psammophila CBS 110553</name>
    <dbReference type="NCBI Taxonomy" id="1182543"/>
    <lineage>
        <taxon>Eukaryota</taxon>
        <taxon>Fungi</taxon>
        <taxon>Dikarya</taxon>
        <taxon>Ascomycota</taxon>
        <taxon>Pezizomycotina</taxon>
        <taxon>Eurotiomycetes</taxon>
        <taxon>Chaetothyriomycetidae</taxon>
        <taxon>Chaetothyriales</taxon>
        <taxon>Herpotrichiellaceae</taxon>
        <taxon>Cladophialophora</taxon>
    </lineage>
</organism>
<evidence type="ECO:0000313" key="8">
    <source>
        <dbReference type="EMBL" id="EXJ65964.1"/>
    </source>
</evidence>
<evidence type="ECO:0000313" key="9">
    <source>
        <dbReference type="Proteomes" id="UP000019471"/>
    </source>
</evidence>
<reference evidence="8 9" key="1">
    <citation type="submission" date="2013-03" db="EMBL/GenBank/DDBJ databases">
        <title>The Genome Sequence of Cladophialophora psammophila CBS 110553.</title>
        <authorList>
            <consortium name="The Broad Institute Genomics Platform"/>
            <person name="Cuomo C."/>
            <person name="de Hoog S."/>
            <person name="Gorbushina A."/>
            <person name="Walker B."/>
            <person name="Young S.K."/>
            <person name="Zeng Q."/>
            <person name="Gargeya S."/>
            <person name="Fitzgerald M."/>
            <person name="Haas B."/>
            <person name="Abouelleil A."/>
            <person name="Allen A.W."/>
            <person name="Alvarado L."/>
            <person name="Arachchi H.M."/>
            <person name="Berlin A.M."/>
            <person name="Chapman S.B."/>
            <person name="Gainer-Dewar J."/>
            <person name="Goldberg J."/>
            <person name="Griggs A."/>
            <person name="Gujja S."/>
            <person name="Hansen M."/>
            <person name="Howarth C."/>
            <person name="Imamovic A."/>
            <person name="Ireland A."/>
            <person name="Larimer J."/>
            <person name="McCowan C."/>
            <person name="Murphy C."/>
            <person name="Pearson M."/>
            <person name="Poon T.W."/>
            <person name="Priest M."/>
            <person name="Roberts A."/>
            <person name="Saif S."/>
            <person name="Shea T."/>
            <person name="Sisk P."/>
            <person name="Sykes S."/>
            <person name="Wortman J."/>
            <person name="Nusbaum C."/>
            <person name="Birren B."/>
        </authorList>
    </citation>
    <scope>NUCLEOTIDE SEQUENCE [LARGE SCALE GENOMIC DNA]</scope>
    <source>
        <strain evidence="8 9">CBS 110553</strain>
    </source>
</reference>
<evidence type="ECO:0000259" key="7">
    <source>
        <dbReference type="Pfam" id="PF04082"/>
    </source>
</evidence>
<gene>
    <name evidence="8" type="ORF">A1O5_10940</name>
</gene>
<evidence type="ECO:0000256" key="1">
    <source>
        <dbReference type="ARBA" id="ARBA00022723"/>
    </source>
</evidence>
<sequence length="320" mass="36351">MTWIITRDEWHSLFDVYLREMHCLYGFLDTETVLSKASRRWQDPHATNAYDHVLCGIAALATLFSPERTDNCEGLLVNCAKEILESTSLLRDPTVHDAEAWLLRTLYLQCNSPPHAAWMASCTTMHIIEAAGLHRESAGVSLVYSDAEPSEHDVERRRRLFWVAKLLKSWISFEYGRSRVSLQGASCQLPTPVSGDFTTDLIDMFRLSEVLDPSKPSEPSELENCLMQVAGFQFTLNPLVLSQSNLCFTLYRRLRLATTNVKSKLLEQVIAVGRKGLEASIERHEATCPGGTYRTSLSNLPASFWQWIRKSHSHTFVKRD</sequence>
<dbReference type="CDD" id="cd12148">
    <property type="entry name" value="fungal_TF_MHR"/>
    <property type="match status" value="1"/>
</dbReference>
<keyword evidence="1" id="KW-0479">Metal-binding</keyword>
<dbReference type="InterPro" id="IPR007219">
    <property type="entry name" value="XnlR_reg_dom"/>
</dbReference>
<evidence type="ECO:0000256" key="3">
    <source>
        <dbReference type="ARBA" id="ARBA00023015"/>
    </source>
</evidence>
<keyword evidence="3" id="KW-0805">Transcription regulation</keyword>
<dbReference type="OrthoDB" id="4064873at2759"/>
<proteinExistence type="predicted"/>
<dbReference type="HOGENOM" id="CLU_868799_0_0_1"/>
<dbReference type="AlphaFoldDB" id="W9X686"/>
<feature type="domain" description="Xylanolytic transcriptional activator regulatory" evidence="7">
    <location>
        <begin position="15"/>
        <end position="230"/>
    </location>
</feature>
<name>W9X686_9EURO</name>